<protein>
    <submittedName>
        <fullName evidence="2">Uncharacterized protein</fullName>
    </submittedName>
</protein>
<accession>A0A2P5C0S9</accession>
<feature type="region of interest" description="Disordered" evidence="1">
    <location>
        <begin position="1"/>
        <end position="63"/>
    </location>
</feature>
<dbReference type="Proteomes" id="UP000237000">
    <property type="component" value="Unassembled WGS sequence"/>
</dbReference>
<dbReference type="AlphaFoldDB" id="A0A2P5C0S9"/>
<organism evidence="2 3">
    <name type="scientific">Trema orientale</name>
    <name type="common">Charcoal tree</name>
    <name type="synonym">Celtis orientalis</name>
    <dbReference type="NCBI Taxonomy" id="63057"/>
    <lineage>
        <taxon>Eukaryota</taxon>
        <taxon>Viridiplantae</taxon>
        <taxon>Streptophyta</taxon>
        <taxon>Embryophyta</taxon>
        <taxon>Tracheophyta</taxon>
        <taxon>Spermatophyta</taxon>
        <taxon>Magnoliopsida</taxon>
        <taxon>eudicotyledons</taxon>
        <taxon>Gunneridae</taxon>
        <taxon>Pentapetalae</taxon>
        <taxon>rosids</taxon>
        <taxon>fabids</taxon>
        <taxon>Rosales</taxon>
        <taxon>Cannabaceae</taxon>
        <taxon>Trema</taxon>
    </lineage>
</organism>
<evidence type="ECO:0000313" key="3">
    <source>
        <dbReference type="Proteomes" id="UP000237000"/>
    </source>
</evidence>
<proteinExistence type="predicted"/>
<dbReference type="InParanoid" id="A0A2P5C0S9"/>
<gene>
    <name evidence="2" type="ORF">TorRG33x02_301690</name>
</gene>
<keyword evidence="3" id="KW-1185">Reference proteome</keyword>
<sequence>MPRLASKMRAPLPKVPNSLKEAGGSSKTAATLMPAKKRKVALDQTPSKPAPVASQASSDAIAK</sequence>
<name>A0A2P5C0S9_TREOI</name>
<evidence type="ECO:0000313" key="2">
    <source>
        <dbReference type="EMBL" id="PON54673.1"/>
    </source>
</evidence>
<dbReference type="EMBL" id="JXTC01000429">
    <property type="protein sequence ID" value="PON54673.1"/>
    <property type="molecule type" value="Genomic_DNA"/>
</dbReference>
<evidence type="ECO:0000256" key="1">
    <source>
        <dbReference type="SAM" id="MobiDB-lite"/>
    </source>
</evidence>
<comment type="caution">
    <text evidence="2">The sequence shown here is derived from an EMBL/GenBank/DDBJ whole genome shotgun (WGS) entry which is preliminary data.</text>
</comment>
<feature type="compositionally biased region" description="Polar residues" evidence="1">
    <location>
        <begin position="54"/>
        <end position="63"/>
    </location>
</feature>
<reference evidence="3" key="1">
    <citation type="submission" date="2016-06" db="EMBL/GenBank/DDBJ databases">
        <title>Parallel loss of symbiosis genes in relatives of nitrogen-fixing non-legume Parasponia.</title>
        <authorList>
            <person name="Van Velzen R."/>
            <person name="Holmer R."/>
            <person name="Bu F."/>
            <person name="Rutten L."/>
            <person name="Van Zeijl A."/>
            <person name="Liu W."/>
            <person name="Santuari L."/>
            <person name="Cao Q."/>
            <person name="Sharma T."/>
            <person name="Shen D."/>
            <person name="Roswanjaya Y."/>
            <person name="Wardhani T."/>
            <person name="Kalhor M.S."/>
            <person name="Jansen J."/>
            <person name="Van den Hoogen J."/>
            <person name="Gungor B."/>
            <person name="Hartog M."/>
            <person name="Hontelez J."/>
            <person name="Verver J."/>
            <person name="Yang W.-C."/>
            <person name="Schijlen E."/>
            <person name="Repin R."/>
            <person name="Schilthuizen M."/>
            <person name="Schranz E."/>
            <person name="Heidstra R."/>
            <person name="Miyata K."/>
            <person name="Fedorova E."/>
            <person name="Kohlen W."/>
            <person name="Bisseling T."/>
            <person name="Smit S."/>
            <person name="Geurts R."/>
        </authorList>
    </citation>
    <scope>NUCLEOTIDE SEQUENCE [LARGE SCALE GENOMIC DNA]</scope>
    <source>
        <strain evidence="3">cv. RG33-2</strain>
    </source>
</reference>